<evidence type="ECO:0000256" key="4">
    <source>
        <dbReference type="ARBA" id="ARBA00023014"/>
    </source>
</evidence>
<dbReference type="InterPro" id="IPR036188">
    <property type="entry name" value="FAD/NAD-bd_sf"/>
</dbReference>
<dbReference type="Proteomes" id="UP001154400">
    <property type="component" value="Chromosome"/>
</dbReference>
<dbReference type="GO" id="GO:0046872">
    <property type="term" value="F:metal ion binding"/>
    <property type="evidence" value="ECO:0007669"/>
    <property type="project" value="UniProtKB-KW"/>
</dbReference>
<dbReference type="GO" id="GO:0016020">
    <property type="term" value="C:membrane"/>
    <property type="evidence" value="ECO:0007669"/>
    <property type="project" value="InterPro"/>
</dbReference>
<gene>
    <name evidence="8" type="ordered locus">REQ_26360</name>
</gene>
<dbReference type="InterPro" id="IPR006076">
    <property type="entry name" value="FAD-dep_OxRdtase"/>
</dbReference>
<dbReference type="PRINTS" id="PR00162">
    <property type="entry name" value="RIESKE"/>
</dbReference>
<evidence type="ECO:0000256" key="1">
    <source>
        <dbReference type="ARBA" id="ARBA00022714"/>
    </source>
</evidence>
<dbReference type="GO" id="GO:0004497">
    <property type="term" value="F:monooxygenase activity"/>
    <property type="evidence" value="ECO:0007669"/>
    <property type="project" value="UniProtKB-ARBA"/>
</dbReference>
<dbReference type="Gene3D" id="3.30.9.10">
    <property type="entry name" value="D-Amino Acid Oxidase, subunit A, domain 2"/>
    <property type="match status" value="1"/>
</dbReference>
<feature type="region of interest" description="Disordered" evidence="6">
    <location>
        <begin position="1"/>
        <end position="22"/>
    </location>
</feature>
<dbReference type="EMBL" id="FN563149">
    <property type="protein sequence ID" value="CBH48662.1"/>
    <property type="molecule type" value="Genomic_DNA"/>
</dbReference>
<dbReference type="PANTHER" id="PTHR13847">
    <property type="entry name" value="SARCOSINE DEHYDROGENASE-RELATED"/>
    <property type="match status" value="1"/>
</dbReference>
<dbReference type="InterPro" id="IPR036922">
    <property type="entry name" value="Rieske_2Fe-2S_sf"/>
</dbReference>
<evidence type="ECO:0000259" key="7">
    <source>
        <dbReference type="PROSITE" id="PS51296"/>
    </source>
</evidence>
<evidence type="ECO:0000256" key="2">
    <source>
        <dbReference type="ARBA" id="ARBA00022723"/>
    </source>
</evidence>
<keyword evidence="3" id="KW-0408">Iron</keyword>
<name>A0A3S5Y842_RHOH1</name>
<keyword evidence="2" id="KW-0479">Metal-binding</keyword>
<reference evidence="8" key="1">
    <citation type="journal article" date="2010" name="PLoS Genet.">
        <title>The genome of a pathogenic rhodococcus: cooptive virulence underpinned by key gene acquisitions.</title>
        <authorList>
            <person name="Letek M."/>
            <person name="Gonzalez P."/>
            <person name="Macarthur I."/>
            <person name="Rodriguez H."/>
            <person name="Freeman T.C."/>
            <person name="Valero-Rello A."/>
            <person name="Blanco M."/>
            <person name="Buckley T."/>
            <person name="Cherevach I."/>
            <person name="Fahey R."/>
            <person name="Hapeshi A."/>
            <person name="Holdstock J."/>
            <person name="Leadon D."/>
            <person name="Navas J."/>
            <person name="Ocampo A."/>
            <person name="Quail M.A."/>
            <person name="Sanders M."/>
            <person name="Scortti M.M."/>
            <person name="Prescott J.F."/>
            <person name="Fogarty U."/>
            <person name="Meijer W.G."/>
            <person name="Parkhill J."/>
            <person name="Bentley S.D."/>
            <person name="Vazquez-Boland J.A."/>
        </authorList>
    </citation>
    <scope>NUCLEOTIDE SEQUENCE [LARGE SCALE GENOMIC DNA]</scope>
    <source>
        <strain evidence="8 9">103S</strain>
    </source>
</reference>
<keyword evidence="4" id="KW-0411">Iron-sulfur</keyword>
<keyword evidence="1" id="KW-0001">2Fe-2S</keyword>
<evidence type="ECO:0000313" key="9">
    <source>
        <dbReference type="Proteomes" id="UP000006892"/>
    </source>
</evidence>
<dbReference type="SUPFAM" id="SSF50022">
    <property type="entry name" value="ISP domain"/>
    <property type="match status" value="1"/>
</dbReference>
<dbReference type="GO" id="GO:0016705">
    <property type="term" value="F:oxidoreductase activity, acting on paired donors, with incorporation or reduction of molecular oxygen"/>
    <property type="evidence" value="ECO:0007669"/>
    <property type="project" value="UniProtKB-ARBA"/>
</dbReference>
<dbReference type="Pfam" id="PF01266">
    <property type="entry name" value="DAO"/>
    <property type="match status" value="1"/>
</dbReference>
<dbReference type="SUPFAM" id="SSF51905">
    <property type="entry name" value="FAD/NAD(P)-binding domain"/>
    <property type="match status" value="1"/>
</dbReference>
<dbReference type="GO" id="GO:0005737">
    <property type="term" value="C:cytoplasm"/>
    <property type="evidence" value="ECO:0007669"/>
    <property type="project" value="TreeGrafter"/>
</dbReference>
<sequence>MNDPSLWLDRPRPASSPPLPDGSRFDAVVVGAGLTGLCTALELSRAGAAVAVLEGRRAGSVTTGRTTGKISLLQGTKLSQIAERYPTDVARAYVEANRDGRRRLLGLCRSFEVPVQVETAYTYATSSEGATALAAEFDAATEAGLDVRWDEAAELPFPVTGAIGLADQAQFDPVDLVTALVRELRGRGVPVVENTRVRSVGRTPGGLAVRHDGRGELVADRVVLATGTPVLDRGSFFARLEPQRSYCIAVAGTDQRPRGMYLSADSPTRSLRYAPTPDGDLLIVGGNGHTVGRGGATQPRVADLIDWTRRHFPGGEVTHTWSAQDYHSADQLPVVGGLLPTDDRILIASGYDKWGMTNAVAAAAVIAARIDGEPPAWAATFDPWALSRAPRSALPALELNAGVAVEMVKGWVGPVVGFRSSSPAEGEGRVQPGVPVPRAVCTVDGRTHRVSAVCPHLGGLVRWNDSERSWDCPLHGSRFAADGRVLEGPATRGLSASDCVSDRRGT</sequence>
<feature type="domain" description="Rieske" evidence="7">
    <location>
        <begin position="413"/>
        <end position="506"/>
    </location>
</feature>
<dbReference type="GO" id="GO:0051537">
    <property type="term" value="F:2 iron, 2 sulfur cluster binding"/>
    <property type="evidence" value="ECO:0007669"/>
    <property type="project" value="UniProtKB-KW"/>
</dbReference>
<evidence type="ECO:0000256" key="3">
    <source>
        <dbReference type="ARBA" id="ARBA00023004"/>
    </source>
</evidence>
<proteinExistence type="predicted"/>
<dbReference type="InterPro" id="IPR005805">
    <property type="entry name" value="Rieske_Fe-S_prot_C"/>
</dbReference>
<dbReference type="Gene3D" id="2.102.10.10">
    <property type="entry name" value="Rieske [2Fe-2S] iron-sulphur domain"/>
    <property type="match status" value="1"/>
</dbReference>
<dbReference type="KEGG" id="req:REQ_26360"/>
<evidence type="ECO:0000256" key="6">
    <source>
        <dbReference type="SAM" id="MobiDB-lite"/>
    </source>
</evidence>
<evidence type="ECO:0000256" key="5">
    <source>
        <dbReference type="ARBA" id="ARBA00023157"/>
    </source>
</evidence>
<dbReference type="RefSeq" id="WP_013416252.1">
    <property type="nucleotide sequence ID" value="NC_014659.1"/>
</dbReference>
<keyword evidence="5" id="KW-1015">Disulfide bond</keyword>
<dbReference type="Pfam" id="PF00355">
    <property type="entry name" value="Rieske"/>
    <property type="match status" value="1"/>
</dbReference>
<evidence type="ECO:0000313" key="8">
    <source>
        <dbReference type="EMBL" id="CBH48662.1"/>
    </source>
</evidence>
<dbReference type="PROSITE" id="PS51296">
    <property type="entry name" value="RIESKE"/>
    <property type="match status" value="1"/>
</dbReference>
<protein>
    <submittedName>
        <fullName evidence="8">Iron-sulfur binding oxidoreductase</fullName>
    </submittedName>
</protein>
<accession>A0A3S5Y842</accession>
<dbReference type="InterPro" id="IPR017941">
    <property type="entry name" value="Rieske_2Fe-2S"/>
</dbReference>
<dbReference type="AlphaFoldDB" id="A0A3S5Y842"/>
<organism evidence="8">
    <name type="scientific">Rhodococcus hoagii (strain 103S)</name>
    <name type="common">Rhodococcus equi</name>
    <dbReference type="NCBI Taxonomy" id="685727"/>
    <lineage>
        <taxon>Bacteria</taxon>
        <taxon>Bacillati</taxon>
        <taxon>Actinomycetota</taxon>
        <taxon>Actinomycetes</taxon>
        <taxon>Mycobacteriales</taxon>
        <taxon>Nocardiaceae</taxon>
        <taxon>Prescottella</taxon>
    </lineage>
</organism>
<dbReference type="PANTHER" id="PTHR13847:SF274">
    <property type="entry name" value="RIESKE 2FE-2S IRON-SULFUR PROTEIN YHFW-RELATED"/>
    <property type="match status" value="1"/>
</dbReference>
<dbReference type="Gene3D" id="3.50.50.60">
    <property type="entry name" value="FAD/NAD(P)-binding domain"/>
    <property type="match status" value="1"/>
</dbReference>